<proteinExistence type="predicted"/>
<evidence type="ECO:0008006" key="3">
    <source>
        <dbReference type="Google" id="ProtNLM"/>
    </source>
</evidence>
<organism evidence="1 2">
    <name type="scientific">Aequorivita ciconiae</name>
    <dbReference type="NCBI Taxonomy" id="2494375"/>
    <lineage>
        <taxon>Bacteria</taxon>
        <taxon>Pseudomonadati</taxon>
        <taxon>Bacteroidota</taxon>
        <taxon>Flavobacteriia</taxon>
        <taxon>Flavobacteriales</taxon>
        <taxon>Flavobacteriaceae</taxon>
        <taxon>Aequorivita</taxon>
    </lineage>
</organism>
<dbReference type="KEGG" id="aev:EI546_06290"/>
<evidence type="ECO:0000313" key="2">
    <source>
        <dbReference type="Proteomes" id="UP000285517"/>
    </source>
</evidence>
<dbReference type="Proteomes" id="UP000285517">
    <property type="component" value="Chromosome"/>
</dbReference>
<evidence type="ECO:0000313" key="1">
    <source>
        <dbReference type="EMBL" id="QAA81359.1"/>
    </source>
</evidence>
<sequence>MKSKFYKILQKHLHKFGIYIQYYPSDKAIHYHLKSKPVNIQNYELNKLSKTIRSAGNHSFYNSLLKRFVPSWDVALENASFVVGGGGGESSLNAFRKVKIGGTFFFEKIYFSEHEDLKRIRWFYQHASALLTESGLVVPKVRAMYEGDAFVIVYFNFLDLKSLEDFEMQSAFFKVSELMYRASMDTVFTAKGNELPEYLTNFKNHFEYKNKISRGKLRLGDIRISQVQIEKNVSSSKLIFTHGDIQEKNVFKNQINIDWDTFGLYPIGFDFAFSCYQLLKDEKISPKSVDGIIEDCKMGIDKNYWIEFERNFVYFLFIFLGNYFKKEDYKELELGLIQKMRDLFSSDIFE</sequence>
<gene>
    <name evidence="1" type="ORF">EI546_06290</name>
</gene>
<accession>A0A410G285</accession>
<dbReference type="SUPFAM" id="SSF56112">
    <property type="entry name" value="Protein kinase-like (PK-like)"/>
    <property type="match status" value="1"/>
</dbReference>
<keyword evidence="2" id="KW-1185">Reference proteome</keyword>
<dbReference type="OrthoDB" id="1525312at2"/>
<dbReference type="EMBL" id="CP034951">
    <property type="protein sequence ID" value="QAA81359.1"/>
    <property type="molecule type" value="Genomic_DNA"/>
</dbReference>
<dbReference type="Gene3D" id="3.90.1200.10">
    <property type="match status" value="1"/>
</dbReference>
<reference evidence="1 2" key="1">
    <citation type="submission" date="2019-01" db="EMBL/GenBank/DDBJ databases">
        <title>Complete genome sequencing of Aequorivita sp. H23M31.</title>
        <authorList>
            <person name="Bae J.-W."/>
        </authorList>
    </citation>
    <scope>NUCLEOTIDE SEQUENCE [LARGE SCALE GENOMIC DNA]</scope>
    <source>
        <strain evidence="1 2">H23M31</strain>
    </source>
</reference>
<name>A0A410G285_9FLAO</name>
<dbReference type="AlphaFoldDB" id="A0A410G285"/>
<protein>
    <recommendedName>
        <fullName evidence="3">Aminoglycoside phosphotransferase domain-containing protein</fullName>
    </recommendedName>
</protein>
<dbReference type="RefSeq" id="WP_128249747.1">
    <property type="nucleotide sequence ID" value="NZ_CP034951.1"/>
</dbReference>
<dbReference type="InterPro" id="IPR011009">
    <property type="entry name" value="Kinase-like_dom_sf"/>
</dbReference>